<evidence type="ECO:0000256" key="1">
    <source>
        <dbReference type="SAM" id="Coils"/>
    </source>
</evidence>
<accession>A0ABS1KM09</accession>
<dbReference type="EMBL" id="JAERRB010000001">
    <property type="protein sequence ID" value="MBL0740485.1"/>
    <property type="molecule type" value="Genomic_DNA"/>
</dbReference>
<dbReference type="RefSeq" id="WP_202007815.1">
    <property type="nucleotide sequence ID" value="NZ_JAERRB010000001.1"/>
</dbReference>
<organism evidence="2 3">
    <name type="scientific">Chryseolinea lacunae</name>
    <dbReference type="NCBI Taxonomy" id="2801331"/>
    <lineage>
        <taxon>Bacteria</taxon>
        <taxon>Pseudomonadati</taxon>
        <taxon>Bacteroidota</taxon>
        <taxon>Cytophagia</taxon>
        <taxon>Cytophagales</taxon>
        <taxon>Fulvivirgaceae</taxon>
        <taxon>Chryseolinea</taxon>
    </lineage>
</organism>
<sequence length="146" mass="17051">MISIIGVTKNYALQPALLDKHAKTLAWLSATMHWKSELAFFHKLLDEHAAVGVVRPDKTEIDHLQNLIFFYTVEVIEDMRKKLRNHESRLAKMLETKSEWDTQYYHEHDAIMNEAVALSARIELLKEDLKHWVAQHPLQKGDESIH</sequence>
<dbReference type="Proteomes" id="UP000613030">
    <property type="component" value="Unassembled WGS sequence"/>
</dbReference>
<proteinExistence type="predicted"/>
<name>A0ABS1KM09_9BACT</name>
<comment type="caution">
    <text evidence="2">The sequence shown here is derived from an EMBL/GenBank/DDBJ whole genome shotgun (WGS) entry which is preliminary data.</text>
</comment>
<reference evidence="2 3" key="1">
    <citation type="submission" date="2021-01" db="EMBL/GenBank/DDBJ databases">
        <title>Chryseolinea sp. Jin1 Genome sequencing and assembly.</title>
        <authorList>
            <person name="Kim I."/>
        </authorList>
    </citation>
    <scope>NUCLEOTIDE SEQUENCE [LARGE SCALE GENOMIC DNA]</scope>
    <source>
        <strain evidence="2 3">Jin1</strain>
    </source>
</reference>
<evidence type="ECO:0000313" key="3">
    <source>
        <dbReference type="Proteomes" id="UP000613030"/>
    </source>
</evidence>
<protein>
    <submittedName>
        <fullName evidence="2">Uncharacterized protein</fullName>
    </submittedName>
</protein>
<evidence type="ECO:0000313" key="2">
    <source>
        <dbReference type="EMBL" id="MBL0740485.1"/>
    </source>
</evidence>
<feature type="coiled-coil region" evidence="1">
    <location>
        <begin position="76"/>
        <end position="128"/>
    </location>
</feature>
<gene>
    <name evidence="2" type="ORF">JI741_04610</name>
</gene>
<keyword evidence="1" id="KW-0175">Coiled coil</keyword>
<keyword evidence="3" id="KW-1185">Reference proteome</keyword>